<dbReference type="PANTHER" id="PTHR11451">
    <property type="entry name" value="THREONINE-TRNA LIGASE"/>
    <property type="match status" value="1"/>
</dbReference>
<keyword evidence="5" id="KW-1185">Reference proteome</keyword>
<dbReference type="Pfam" id="PF02824">
    <property type="entry name" value="TGS"/>
    <property type="match status" value="1"/>
</dbReference>
<dbReference type="Gene3D" id="3.30.980.10">
    <property type="entry name" value="Threonyl-trna Synthetase, Chain A, domain 2"/>
    <property type="match status" value="1"/>
</dbReference>
<dbReference type="InterPro" id="IPR012675">
    <property type="entry name" value="Beta-grasp_dom_sf"/>
</dbReference>
<evidence type="ECO:0000313" key="5">
    <source>
        <dbReference type="Proteomes" id="UP001186944"/>
    </source>
</evidence>
<dbReference type="GO" id="GO:0006435">
    <property type="term" value="P:threonyl-tRNA aminoacylation"/>
    <property type="evidence" value="ECO:0007669"/>
    <property type="project" value="TreeGrafter"/>
</dbReference>
<dbReference type="InterPro" id="IPR018163">
    <property type="entry name" value="Thr/Ala-tRNA-synth_IIc_edit"/>
</dbReference>
<dbReference type="Proteomes" id="UP001186944">
    <property type="component" value="Unassembled WGS sequence"/>
</dbReference>
<feature type="region of interest" description="Disordered" evidence="2">
    <location>
        <begin position="306"/>
        <end position="330"/>
    </location>
</feature>
<sequence>MIKRIEKIQVNYQGVPDPCTLVMNKGLSTPYNCAMHIGEHITQKSALAIVNDELWDMHRPLTEDCTLQLLHFQDDDPTSLNKAFWTSCSFLLGHMLETAFKDQYYVQLCGFPRSSIESGSFVHDVHINTPFPWNPTSIELQILGKIITKLAMQDAKFERLEVDASVAQEMFSDNQYKADQIPQIASKSMSGNKVTLYRVDNHIDISVGPMIASSAHIGIFNVTAIHPHHCPKYGDIQRVQGVALPSQLSLHYLAMEQLKERASRKVRLKKGCMRVTLCVMYYSIRRIICCSPHEVRGSLSSASASVSESALRDKEDTGDNLTNTHNRAPN</sequence>
<dbReference type="PANTHER" id="PTHR11451:SF44">
    <property type="entry name" value="THREONINE--TRNA LIGASE, CHLOROPLASTIC_MITOCHONDRIAL 2"/>
    <property type="match status" value="1"/>
</dbReference>
<dbReference type="GO" id="GO:0004829">
    <property type="term" value="F:threonine-tRNA ligase activity"/>
    <property type="evidence" value="ECO:0007669"/>
    <property type="project" value="TreeGrafter"/>
</dbReference>
<evidence type="ECO:0000256" key="1">
    <source>
        <dbReference type="ARBA" id="ARBA00022917"/>
    </source>
</evidence>
<gene>
    <name evidence="4" type="ORF">FSP39_002828</name>
</gene>
<comment type="caution">
    <text evidence="4">The sequence shown here is derived from an EMBL/GenBank/DDBJ whole genome shotgun (WGS) entry which is preliminary data.</text>
</comment>
<dbReference type="Gene3D" id="3.10.20.30">
    <property type="match status" value="1"/>
</dbReference>
<dbReference type="GO" id="GO:0005739">
    <property type="term" value="C:mitochondrion"/>
    <property type="evidence" value="ECO:0007669"/>
    <property type="project" value="TreeGrafter"/>
</dbReference>
<dbReference type="AlphaFoldDB" id="A0AA88YJK9"/>
<dbReference type="InterPro" id="IPR004095">
    <property type="entry name" value="TGS"/>
</dbReference>
<feature type="domain" description="TGS" evidence="3">
    <location>
        <begin position="1"/>
        <end position="71"/>
    </location>
</feature>
<organism evidence="4 5">
    <name type="scientific">Pinctada imbricata</name>
    <name type="common">Atlantic pearl-oyster</name>
    <name type="synonym">Pinctada martensii</name>
    <dbReference type="NCBI Taxonomy" id="66713"/>
    <lineage>
        <taxon>Eukaryota</taxon>
        <taxon>Metazoa</taxon>
        <taxon>Spiralia</taxon>
        <taxon>Lophotrochozoa</taxon>
        <taxon>Mollusca</taxon>
        <taxon>Bivalvia</taxon>
        <taxon>Autobranchia</taxon>
        <taxon>Pteriomorphia</taxon>
        <taxon>Pterioida</taxon>
        <taxon>Pterioidea</taxon>
        <taxon>Pteriidae</taxon>
        <taxon>Pinctada</taxon>
    </lineage>
</organism>
<reference evidence="4" key="1">
    <citation type="submission" date="2019-08" db="EMBL/GenBank/DDBJ databases">
        <title>The improved chromosome-level genome for the pearl oyster Pinctada fucata martensii using PacBio sequencing and Hi-C.</title>
        <authorList>
            <person name="Zheng Z."/>
        </authorList>
    </citation>
    <scope>NUCLEOTIDE SEQUENCE</scope>
    <source>
        <strain evidence="4">ZZ-2019</strain>
        <tissue evidence="4">Adductor muscle</tissue>
    </source>
</reference>
<dbReference type="SUPFAM" id="SSF81271">
    <property type="entry name" value="TGS-like"/>
    <property type="match status" value="1"/>
</dbReference>
<evidence type="ECO:0000256" key="2">
    <source>
        <dbReference type="SAM" id="MobiDB-lite"/>
    </source>
</evidence>
<protein>
    <recommendedName>
        <fullName evidence="3">TGS domain-containing protein</fullName>
    </recommendedName>
</protein>
<dbReference type="SUPFAM" id="SSF55186">
    <property type="entry name" value="ThrRS/AlaRS common domain"/>
    <property type="match status" value="1"/>
</dbReference>
<keyword evidence="1" id="KW-0648">Protein biosynthesis</keyword>
<dbReference type="InterPro" id="IPR012676">
    <property type="entry name" value="TGS-like"/>
</dbReference>
<evidence type="ECO:0000259" key="3">
    <source>
        <dbReference type="PROSITE" id="PS51880"/>
    </source>
</evidence>
<dbReference type="CDD" id="cd01667">
    <property type="entry name" value="TGS_ThrRS"/>
    <property type="match status" value="1"/>
</dbReference>
<dbReference type="EMBL" id="VSWD01000002">
    <property type="protein sequence ID" value="KAK3106913.1"/>
    <property type="molecule type" value="Genomic_DNA"/>
</dbReference>
<evidence type="ECO:0000313" key="4">
    <source>
        <dbReference type="EMBL" id="KAK3106913.1"/>
    </source>
</evidence>
<accession>A0AA88YJK9</accession>
<name>A0AA88YJK9_PINIB</name>
<dbReference type="GO" id="GO:0000166">
    <property type="term" value="F:nucleotide binding"/>
    <property type="evidence" value="ECO:0007669"/>
    <property type="project" value="InterPro"/>
</dbReference>
<feature type="compositionally biased region" description="Polar residues" evidence="2">
    <location>
        <begin position="319"/>
        <end position="330"/>
    </location>
</feature>
<proteinExistence type="predicted"/>
<dbReference type="PROSITE" id="PS51880">
    <property type="entry name" value="TGS"/>
    <property type="match status" value="1"/>
</dbReference>